<keyword evidence="4" id="KW-1185">Reference proteome</keyword>
<evidence type="ECO:0000259" key="2">
    <source>
        <dbReference type="Pfam" id="PF07811"/>
    </source>
</evidence>
<dbReference type="Proteomes" id="UP000448199">
    <property type="component" value="Unassembled WGS sequence"/>
</dbReference>
<protein>
    <recommendedName>
        <fullName evidence="2">TadE-like domain-containing protein</fullName>
    </recommendedName>
</protein>
<reference evidence="3 4" key="1">
    <citation type="submission" date="2019-12" db="EMBL/GenBank/DDBJ databases">
        <title>Genomic-based taxomic classification of the family Erythrobacteraceae.</title>
        <authorList>
            <person name="Xu L."/>
        </authorList>
    </citation>
    <scope>NUCLEOTIDE SEQUENCE [LARGE SCALE GENOMIC DNA]</scope>
    <source>
        <strain evidence="3 4">DSM 17792</strain>
    </source>
</reference>
<dbReference type="InterPro" id="IPR012495">
    <property type="entry name" value="TadE-like_dom"/>
</dbReference>
<name>A0A844XQV4_9SPHN</name>
<accession>A0A844XQV4</accession>
<dbReference type="OrthoDB" id="7427721at2"/>
<dbReference type="RefSeq" id="WP_160728066.1">
    <property type="nucleotide sequence ID" value="NZ_WTYC01000004.1"/>
</dbReference>
<sequence>MRKDLFWRTLRADKRGATIIEFALLAPVVLGLFFAAIQIGVSMQAHNSLRGIASDTARFAVIEYMRQNEISDNAIQTKAVAIAQSSPYLLNDSIDVTVTPVVNPRVHGTHEKTMTLTYTPPNVMPFFDFTSKQMTFSRPIFVIDE</sequence>
<evidence type="ECO:0000313" key="3">
    <source>
        <dbReference type="EMBL" id="MXO48515.1"/>
    </source>
</evidence>
<keyword evidence="1" id="KW-1133">Transmembrane helix</keyword>
<feature type="domain" description="TadE-like" evidence="2">
    <location>
        <begin position="16"/>
        <end position="58"/>
    </location>
</feature>
<evidence type="ECO:0000313" key="4">
    <source>
        <dbReference type="Proteomes" id="UP000448199"/>
    </source>
</evidence>
<feature type="transmembrane region" description="Helical" evidence="1">
    <location>
        <begin position="20"/>
        <end position="41"/>
    </location>
</feature>
<evidence type="ECO:0000256" key="1">
    <source>
        <dbReference type="SAM" id="Phobius"/>
    </source>
</evidence>
<proteinExistence type="predicted"/>
<keyword evidence="1" id="KW-0472">Membrane</keyword>
<dbReference type="Pfam" id="PF07811">
    <property type="entry name" value="TadE"/>
    <property type="match status" value="1"/>
</dbReference>
<dbReference type="EMBL" id="WTYC01000004">
    <property type="protein sequence ID" value="MXO48515.1"/>
    <property type="molecule type" value="Genomic_DNA"/>
</dbReference>
<dbReference type="AlphaFoldDB" id="A0A844XQV4"/>
<keyword evidence="1" id="KW-0812">Transmembrane</keyword>
<comment type="caution">
    <text evidence="3">The sequence shown here is derived from an EMBL/GenBank/DDBJ whole genome shotgun (WGS) entry which is preliminary data.</text>
</comment>
<gene>
    <name evidence="3" type="ORF">GRI69_09620</name>
</gene>
<organism evidence="3 4">
    <name type="scientific">Qipengyuania vulgaris</name>
    <dbReference type="NCBI Taxonomy" id="291985"/>
    <lineage>
        <taxon>Bacteria</taxon>
        <taxon>Pseudomonadati</taxon>
        <taxon>Pseudomonadota</taxon>
        <taxon>Alphaproteobacteria</taxon>
        <taxon>Sphingomonadales</taxon>
        <taxon>Erythrobacteraceae</taxon>
        <taxon>Qipengyuania</taxon>
    </lineage>
</organism>